<organism evidence="2 3">
    <name type="scientific">Seohaeicola zhoushanensis</name>
    <dbReference type="NCBI Taxonomy" id="1569283"/>
    <lineage>
        <taxon>Bacteria</taxon>
        <taxon>Pseudomonadati</taxon>
        <taxon>Pseudomonadota</taxon>
        <taxon>Alphaproteobacteria</taxon>
        <taxon>Rhodobacterales</taxon>
        <taxon>Roseobacteraceae</taxon>
        <taxon>Seohaeicola</taxon>
    </lineage>
</organism>
<sequence length="97" mass="9974">MIRVVIAALVLVGGPAAASHCGLRSPTIATLQQLHGESLQAIGIDGGGNMIELFANPESGSWTLLVTEPEGATCLAAAGHSFELRRETLPPDEGDPT</sequence>
<feature type="chain" id="PRO_5035185578" evidence="1">
    <location>
        <begin position="19"/>
        <end position="97"/>
    </location>
</feature>
<comment type="caution">
    <text evidence="2">The sequence shown here is derived from an EMBL/GenBank/DDBJ whole genome shotgun (WGS) entry which is preliminary data.</text>
</comment>
<reference evidence="2" key="1">
    <citation type="journal article" date="2014" name="Int. J. Syst. Evol. Microbiol.">
        <title>Complete genome sequence of Corynebacterium casei LMG S-19264T (=DSM 44701T), isolated from a smear-ripened cheese.</title>
        <authorList>
            <consortium name="US DOE Joint Genome Institute (JGI-PGF)"/>
            <person name="Walter F."/>
            <person name="Albersmeier A."/>
            <person name="Kalinowski J."/>
            <person name="Ruckert C."/>
        </authorList>
    </citation>
    <scope>NUCLEOTIDE SEQUENCE</scope>
    <source>
        <strain evidence="2">KCTC 42650</strain>
    </source>
</reference>
<gene>
    <name evidence="2" type="ORF">GCM10017056_01000</name>
</gene>
<reference evidence="2" key="2">
    <citation type="submission" date="2020-09" db="EMBL/GenBank/DDBJ databases">
        <authorList>
            <person name="Sun Q."/>
            <person name="Kim S."/>
        </authorList>
    </citation>
    <scope>NUCLEOTIDE SEQUENCE</scope>
    <source>
        <strain evidence="2">KCTC 42650</strain>
    </source>
</reference>
<dbReference type="AlphaFoldDB" id="A0A8J3GTW1"/>
<evidence type="ECO:0000313" key="2">
    <source>
        <dbReference type="EMBL" id="GHF33386.1"/>
    </source>
</evidence>
<keyword evidence="3" id="KW-1185">Reference proteome</keyword>
<keyword evidence="1" id="KW-0732">Signal</keyword>
<dbReference type="Proteomes" id="UP000626220">
    <property type="component" value="Unassembled WGS sequence"/>
</dbReference>
<dbReference type="EMBL" id="BNCJ01000001">
    <property type="protein sequence ID" value="GHF33386.1"/>
    <property type="molecule type" value="Genomic_DNA"/>
</dbReference>
<name>A0A8J3GTW1_9RHOB</name>
<evidence type="ECO:0000256" key="1">
    <source>
        <dbReference type="SAM" id="SignalP"/>
    </source>
</evidence>
<accession>A0A8J3GTW1</accession>
<feature type="signal peptide" evidence="1">
    <location>
        <begin position="1"/>
        <end position="18"/>
    </location>
</feature>
<protein>
    <submittedName>
        <fullName evidence="2">Uncharacterized protein</fullName>
    </submittedName>
</protein>
<evidence type="ECO:0000313" key="3">
    <source>
        <dbReference type="Proteomes" id="UP000626220"/>
    </source>
</evidence>
<proteinExistence type="predicted"/>
<dbReference type="RefSeq" id="WP_189678070.1">
    <property type="nucleotide sequence ID" value="NZ_BNCJ01000001.1"/>
</dbReference>